<accession>A0AAE0Z6I2</accession>
<sequence length="293" mass="33703">MRQKSNQLFFPPRSVRAGQVPSYNRHFLWRQRTFISASGNVPKGSQDAPQPEPLDHSASSHTLANTQTNIHTPTHFQPLARLHDLTTRYHFTQCYKVPLSEALQTALDSTQSPIPRRSVPQSQYEVHVNVRHTILLHSRQLCLQPRNLMSWPTAADAREFITNPSDENRKETGKDFQYFVMLRSILKKLSQAISGELYPVQLNLLKQIPKSQQFARRIEKPSFKPTAPGMNYIHEVPRARQLRSAVSRDFHRLFPPAFLPRLTPVMFPRTGNDNASGLRCAGEENCDRFIWTK</sequence>
<reference evidence="2" key="1">
    <citation type="journal article" date="2023" name="G3 (Bethesda)">
        <title>A reference genome for the long-term kleptoplast-retaining sea slug Elysia crispata morphotype clarki.</title>
        <authorList>
            <person name="Eastman K.E."/>
            <person name="Pendleton A.L."/>
            <person name="Shaikh M.A."/>
            <person name="Suttiyut T."/>
            <person name="Ogas R."/>
            <person name="Tomko P."/>
            <person name="Gavelis G."/>
            <person name="Widhalm J.R."/>
            <person name="Wisecaver J.H."/>
        </authorList>
    </citation>
    <scope>NUCLEOTIDE SEQUENCE</scope>
    <source>
        <strain evidence="2">ECLA1</strain>
    </source>
</reference>
<protein>
    <submittedName>
        <fullName evidence="2">Uncharacterized protein</fullName>
    </submittedName>
</protein>
<keyword evidence="3" id="KW-1185">Reference proteome</keyword>
<gene>
    <name evidence="2" type="ORF">RRG08_000817</name>
</gene>
<dbReference type="EMBL" id="JAWDGP010004594">
    <property type="protein sequence ID" value="KAK3763146.1"/>
    <property type="molecule type" value="Genomic_DNA"/>
</dbReference>
<feature type="region of interest" description="Disordered" evidence="1">
    <location>
        <begin position="38"/>
        <end position="59"/>
    </location>
</feature>
<evidence type="ECO:0000256" key="1">
    <source>
        <dbReference type="SAM" id="MobiDB-lite"/>
    </source>
</evidence>
<evidence type="ECO:0000313" key="3">
    <source>
        <dbReference type="Proteomes" id="UP001283361"/>
    </source>
</evidence>
<dbReference type="Proteomes" id="UP001283361">
    <property type="component" value="Unassembled WGS sequence"/>
</dbReference>
<evidence type="ECO:0000313" key="2">
    <source>
        <dbReference type="EMBL" id="KAK3763146.1"/>
    </source>
</evidence>
<comment type="caution">
    <text evidence="2">The sequence shown here is derived from an EMBL/GenBank/DDBJ whole genome shotgun (WGS) entry which is preliminary data.</text>
</comment>
<name>A0AAE0Z6I2_9GAST</name>
<dbReference type="AlphaFoldDB" id="A0AAE0Z6I2"/>
<proteinExistence type="predicted"/>
<organism evidence="2 3">
    <name type="scientific">Elysia crispata</name>
    <name type="common">lettuce slug</name>
    <dbReference type="NCBI Taxonomy" id="231223"/>
    <lineage>
        <taxon>Eukaryota</taxon>
        <taxon>Metazoa</taxon>
        <taxon>Spiralia</taxon>
        <taxon>Lophotrochozoa</taxon>
        <taxon>Mollusca</taxon>
        <taxon>Gastropoda</taxon>
        <taxon>Heterobranchia</taxon>
        <taxon>Euthyneura</taxon>
        <taxon>Panpulmonata</taxon>
        <taxon>Sacoglossa</taxon>
        <taxon>Placobranchoidea</taxon>
        <taxon>Plakobranchidae</taxon>
        <taxon>Elysia</taxon>
    </lineage>
</organism>